<organism evidence="3">
    <name type="scientific">Clostridium botulinum</name>
    <dbReference type="NCBI Taxonomy" id="1491"/>
    <lineage>
        <taxon>Bacteria</taxon>
        <taxon>Bacillati</taxon>
        <taxon>Bacillota</taxon>
        <taxon>Clostridia</taxon>
        <taxon>Eubacteriales</taxon>
        <taxon>Clostridiaceae</taxon>
        <taxon>Clostridium</taxon>
    </lineage>
</organism>
<dbReference type="EMBL" id="AB910520">
    <property type="protein sequence ID" value="BAP28776.1"/>
    <property type="molecule type" value="Genomic_DNA"/>
</dbReference>
<geneLocation type="plasmid" evidence="1">
    <name>pMI06</name>
</geneLocation>
<reference evidence="3" key="1">
    <citation type="journal article" date="2014" name="Appl. Environ. Microbiol.">
        <title>Genetic characterization and comparison of Clostridium botulinum isolates from botulism cases in Japan between 2006 and 2011.</title>
        <authorList>
            <person name="Kenri T."/>
            <person name="Sekizuka T."/>
            <person name="Yamamoto A."/>
            <person name="Iwaki M."/>
            <person name="Komiya T."/>
            <person name="Hatakeyama T."/>
            <person name="Nakajima H."/>
            <person name="Takahashi M."/>
            <person name="Kuroda M."/>
            <person name="Shibayama K."/>
        </authorList>
    </citation>
    <scope>NUCLEOTIDE SEQUENCE</scope>
    <source>
        <strain evidence="1">Miyagi2006</strain>
        <strain evidence="2">Miyagi2006-01</strain>
        <strain evidence="3">Tochigi2008</strain>
        <plasmid evidence="1">pMI06</plasmid>
        <plasmid evidence="2">pMI06-01</plasmid>
        <plasmid evidence="3">pTO08</plasmid>
    </source>
</reference>
<geneLocation type="plasmid" evidence="2">
    <name>pMI06-01</name>
</geneLocation>
<evidence type="ECO:0000313" key="3">
    <source>
        <dbReference type="EMBL" id="BAP28776.1"/>
    </source>
</evidence>
<protein>
    <submittedName>
        <fullName evidence="3">Uncharacterized protein</fullName>
    </submittedName>
</protein>
<evidence type="ECO:0000313" key="2">
    <source>
        <dbReference type="EMBL" id="BAP28759.1"/>
    </source>
</evidence>
<accession>A0A077K9I8</accession>
<geneLocation type="plasmid" evidence="3">
    <name>pTO08</name>
</geneLocation>
<evidence type="ECO:0000313" key="1">
    <source>
        <dbReference type="EMBL" id="BAP28091.1"/>
    </source>
</evidence>
<dbReference type="AlphaFoldDB" id="A0A077K9I8"/>
<proteinExistence type="predicted"/>
<sequence>MKNLNEKELLNTNGGHLSTVPVWNEALGKYIWGNRDKIGNGLNKPGWRVPGQ</sequence>
<dbReference type="RefSeq" id="WP_031942515.1">
    <property type="nucleotide sequence ID" value="NC_024989.1"/>
</dbReference>
<dbReference type="EMBL" id="AB910519">
    <property type="protein sequence ID" value="BAP28759.1"/>
    <property type="molecule type" value="Genomic_DNA"/>
</dbReference>
<name>A0A077K9I8_CLOBO</name>
<dbReference type="EMBL" id="AB910391">
    <property type="protein sequence ID" value="BAP28091.1"/>
    <property type="molecule type" value="Genomic_DNA"/>
</dbReference>
<keyword evidence="3" id="KW-0614">Plasmid</keyword>